<name>A0ABU2ZDX5_9SPHN</name>
<dbReference type="InterPro" id="IPR039426">
    <property type="entry name" value="TonB-dep_rcpt-like"/>
</dbReference>
<dbReference type="Pfam" id="PF07715">
    <property type="entry name" value="Plug"/>
    <property type="match status" value="1"/>
</dbReference>
<comment type="similarity">
    <text evidence="10 11">Belongs to the TonB-dependent receptor family.</text>
</comment>
<evidence type="ECO:0000256" key="11">
    <source>
        <dbReference type="RuleBase" id="RU003357"/>
    </source>
</evidence>
<evidence type="ECO:0000256" key="4">
    <source>
        <dbReference type="ARBA" id="ARBA00022692"/>
    </source>
</evidence>
<dbReference type="InterPro" id="IPR000531">
    <property type="entry name" value="Beta-barrel_TonB"/>
</dbReference>
<evidence type="ECO:0000256" key="6">
    <source>
        <dbReference type="ARBA" id="ARBA00023077"/>
    </source>
</evidence>
<dbReference type="Pfam" id="PF00593">
    <property type="entry name" value="TonB_dep_Rec_b-barrel"/>
    <property type="match status" value="1"/>
</dbReference>
<dbReference type="InterPro" id="IPR036942">
    <property type="entry name" value="Beta-barrel_TonB_sf"/>
</dbReference>
<evidence type="ECO:0000256" key="12">
    <source>
        <dbReference type="SAM" id="SignalP"/>
    </source>
</evidence>
<evidence type="ECO:0000256" key="7">
    <source>
        <dbReference type="ARBA" id="ARBA00023136"/>
    </source>
</evidence>
<dbReference type="PANTHER" id="PTHR30069">
    <property type="entry name" value="TONB-DEPENDENT OUTER MEMBRANE RECEPTOR"/>
    <property type="match status" value="1"/>
</dbReference>
<dbReference type="SUPFAM" id="SSF56935">
    <property type="entry name" value="Porins"/>
    <property type="match status" value="1"/>
</dbReference>
<sequence>MTCAALRVALAGSAAALFAAPLCTGTALGQGLAIGVADEEHGAGLHQDDEAEEIIIVQGTRTRRRVQDEPIRVEVIVREEIEEKAIMRPGNIAMLVAETGGVRVQVTSPALGAANIRIQGLEGRYTQLLADGLPLYGGQAASLGLLQIPPTDLGQVEIIKGAASALYGPSALGGVINLVSKRPGDIFEAEVLANATTRDGQDLTGYVAAPLNTNMGVSLTAGAHRQTGQDIDGDGWYDLAAYDRLTARPRLQWDGDDGSSVYLTLGAMMEERIGGTAPGGTVPDGTPFAQTQDTDRFDAGVVAEMPVAEDVILHLRASAMRQDHLHRFGSVVEDDRHENLFAETSVSGADGATAWVGGVAFQSDRFYSDTFPAFNYSYDVPGIFGQVEREVTPNLTLAGSGRIDFHDQFGTQFSPRLSALYRPGFWTVRGSLGGGFYAPTPFVDEIEAAGLSRLEPLGALEAETAATASLDVGYARGPFEVSVTGFGANIENATRLVETAADRVRLVNVDGTTRVRGSEVLLRYKEDGFTVTGSYVFVDSSEPDPSGIGRREVPLTPRHTAGLVGMWEEHGKGRIGIEAYYTGRQTLDDNPYRTRSRPYVHLGILGEIVLGRVSLFVNAENLLNNRQTRFDPLLLPQRDPSGRWTVDAWQPLDGFTLNGGIRLRLGEL</sequence>
<comment type="caution">
    <text evidence="15">The sequence shown here is derived from an EMBL/GenBank/DDBJ whole genome shotgun (WGS) entry which is preliminary data.</text>
</comment>
<protein>
    <submittedName>
        <fullName evidence="15">TonB-dependent receptor</fullName>
    </submittedName>
</protein>
<evidence type="ECO:0000256" key="9">
    <source>
        <dbReference type="ARBA" id="ARBA00023237"/>
    </source>
</evidence>
<dbReference type="RefSeq" id="WP_311339368.1">
    <property type="nucleotide sequence ID" value="NZ_JAVRHS010000001.1"/>
</dbReference>
<keyword evidence="8 15" id="KW-0675">Receptor</keyword>
<dbReference type="EMBL" id="JAVRHS010000001">
    <property type="protein sequence ID" value="MDT0574807.1"/>
    <property type="molecule type" value="Genomic_DNA"/>
</dbReference>
<keyword evidence="6 11" id="KW-0798">TonB box</keyword>
<dbReference type="Proteomes" id="UP001259803">
    <property type="component" value="Unassembled WGS sequence"/>
</dbReference>
<feature type="domain" description="TonB-dependent receptor plug" evidence="14">
    <location>
        <begin position="66"/>
        <end position="175"/>
    </location>
</feature>
<feature type="chain" id="PRO_5047022495" evidence="12">
    <location>
        <begin position="20"/>
        <end position="668"/>
    </location>
</feature>
<evidence type="ECO:0000256" key="1">
    <source>
        <dbReference type="ARBA" id="ARBA00004571"/>
    </source>
</evidence>
<dbReference type="Gene3D" id="2.40.170.20">
    <property type="entry name" value="TonB-dependent receptor, beta-barrel domain"/>
    <property type="match status" value="1"/>
</dbReference>
<evidence type="ECO:0000256" key="10">
    <source>
        <dbReference type="PROSITE-ProRule" id="PRU01360"/>
    </source>
</evidence>
<dbReference type="PROSITE" id="PS52016">
    <property type="entry name" value="TONB_DEPENDENT_REC_3"/>
    <property type="match status" value="1"/>
</dbReference>
<proteinExistence type="inferred from homology"/>
<evidence type="ECO:0000313" key="16">
    <source>
        <dbReference type="Proteomes" id="UP001259803"/>
    </source>
</evidence>
<evidence type="ECO:0000256" key="2">
    <source>
        <dbReference type="ARBA" id="ARBA00022448"/>
    </source>
</evidence>
<evidence type="ECO:0000256" key="5">
    <source>
        <dbReference type="ARBA" id="ARBA00022729"/>
    </source>
</evidence>
<feature type="signal peptide" evidence="12">
    <location>
        <begin position="1"/>
        <end position="19"/>
    </location>
</feature>
<accession>A0ABU2ZDX5</accession>
<keyword evidence="3 10" id="KW-1134">Transmembrane beta strand</keyword>
<organism evidence="15 16">
    <name type="scientific">Croceicoccus esteveae</name>
    <dbReference type="NCBI Taxonomy" id="3075597"/>
    <lineage>
        <taxon>Bacteria</taxon>
        <taxon>Pseudomonadati</taxon>
        <taxon>Pseudomonadota</taxon>
        <taxon>Alphaproteobacteria</taxon>
        <taxon>Sphingomonadales</taxon>
        <taxon>Erythrobacteraceae</taxon>
        <taxon>Croceicoccus</taxon>
    </lineage>
</organism>
<comment type="subcellular location">
    <subcellularLocation>
        <location evidence="1 10">Cell outer membrane</location>
        <topology evidence="1 10">Multi-pass membrane protein</topology>
    </subcellularLocation>
</comment>
<evidence type="ECO:0000313" key="15">
    <source>
        <dbReference type="EMBL" id="MDT0574807.1"/>
    </source>
</evidence>
<keyword evidence="4 10" id="KW-0812">Transmembrane</keyword>
<keyword evidence="2 10" id="KW-0813">Transport</keyword>
<gene>
    <name evidence="15" type="ORF">RM533_01255</name>
</gene>
<evidence type="ECO:0000259" key="13">
    <source>
        <dbReference type="Pfam" id="PF00593"/>
    </source>
</evidence>
<feature type="domain" description="TonB-dependent receptor-like beta-barrel" evidence="13">
    <location>
        <begin position="201"/>
        <end position="622"/>
    </location>
</feature>
<keyword evidence="16" id="KW-1185">Reference proteome</keyword>
<dbReference type="PANTHER" id="PTHR30069:SF29">
    <property type="entry name" value="HEMOGLOBIN AND HEMOGLOBIN-HAPTOGLOBIN-BINDING PROTEIN 1-RELATED"/>
    <property type="match status" value="1"/>
</dbReference>
<dbReference type="Gene3D" id="2.170.130.10">
    <property type="entry name" value="TonB-dependent receptor, plug domain"/>
    <property type="match status" value="1"/>
</dbReference>
<evidence type="ECO:0000256" key="8">
    <source>
        <dbReference type="ARBA" id="ARBA00023170"/>
    </source>
</evidence>
<evidence type="ECO:0000256" key="3">
    <source>
        <dbReference type="ARBA" id="ARBA00022452"/>
    </source>
</evidence>
<dbReference type="InterPro" id="IPR012910">
    <property type="entry name" value="Plug_dom"/>
</dbReference>
<evidence type="ECO:0000259" key="14">
    <source>
        <dbReference type="Pfam" id="PF07715"/>
    </source>
</evidence>
<keyword evidence="9 10" id="KW-0998">Cell outer membrane</keyword>
<keyword evidence="7 10" id="KW-0472">Membrane</keyword>
<reference evidence="15 16" key="1">
    <citation type="submission" date="2023-09" db="EMBL/GenBank/DDBJ databases">
        <authorList>
            <person name="Rey-Velasco X."/>
        </authorList>
    </citation>
    <scope>NUCLEOTIDE SEQUENCE [LARGE SCALE GENOMIC DNA]</scope>
    <source>
        <strain evidence="15 16">F390</strain>
    </source>
</reference>
<keyword evidence="5 12" id="KW-0732">Signal</keyword>
<dbReference type="InterPro" id="IPR037066">
    <property type="entry name" value="Plug_dom_sf"/>
</dbReference>